<feature type="binding site" evidence="7">
    <location>
        <position position="133"/>
    </location>
    <ligand>
        <name>Zn(2+)</name>
        <dbReference type="ChEBI" id="CHEBI:29105"/>
    </ligand>
</feature>
<accession>A0A7S7RUV9</accession>
<dbReference type="AlphaFoldDB" id="A0A7S7RUV9"/>
<dbReference type="Gene3D" id="3.30.1490.190">
    <property type="match status" value="1"/>
</dbReference>
<sequence>MGKRAEYSTEQRRLVMSHMNAHADRYQTIDEVFDGLHGCGARIGRTTVYRALEKLVDEGLVSKVAAARGASASYRRIDTAADEPQGQLLCLDCGRAFPLDCSMLQGFADHVREHHGFVIDQSRTVLCGICEDCRHAEDGVPEGKDGHD</sequence>
<feature type="binding site" evidence="7">
    <location>
        <position position="93"/>
    </location>
    <ligand>
        <name>Zn(2+)</name>
        <dbReference type="ChEBI" id="CHEBI:29105"/>
    </ligand>
</feature>
<evidence type="ECO:0000256" key="3">
    <source>
        <dbReference type="ARBA" id="ARBA00022833"/>
    </source>
</evidence>
<keyword evidence="2" id="KW-0678">Repressor</keyword>
<organism evidence="8 9">
    <name type="scientific">Thermophilibacter immobilis</name>
    <dbReference type="NCBI Taxonomy" id="2779519"/>
    <lineage>
        <taxon>Bacteria</taxon>
        <taxon>Bacillati</taxon>
        <taxon>Actinomycetota</taxon>
        <taxon>Coriobacteriia</taxon>
        <taxon>Coriobacteriales</taxon>
        <taxon>Atopobiaceae</taxon>
        <taxon>Thermophilibacter</taxon>
    </lineage>
</organism>
<proteinExistence type="inferred from homology"/>
<evidence type="ECO:0000256" key="6">
    <source>
        <dbReference type="ARBA" id="ARBA00023163"/>
    </source>
</evidence>
<evidence type="ECO:0000256" key="1">
    <source>
        <dbReference type="ARBA" id="ARBA00007957"/>
    </source>
</evidence>
<protein>
    <submittedName>
        <fullName evidence="8">Transcriptional repressor</fullName>
    </submittedName>
</protein>
<evidence type="ECO:0000256" key="2">
    <source>
        <dbReference type="ARBA" id="ARBA00022491"/>
    </source>
</evidence>
<comment type="similarity">
    <text evidence="1">Belongs to the Fur family.</text>
</comment>
<dbReference type="Pfam" id="PF01475">
    <property type="entry name" value="FUR"/>
    <property type="match status" value="1"/>
</dbReference>
<keyword evidence="3 7" id="KW-0862">Zinc</keyword>
<dbReference type="GO" id="GO:0008270">
    <property type="term" value="F:zinc ion binding"/>
    <property type="evidence" value="ECO:0007669"/>
    <property type="project" value="TreeGrafter"/>
</dbReference>
<dbReference type="InterPro" id="IPR043135">
    <property type="entry name" value="Fur_C"/>
</dbReference>
<evidence type="ECO:0000313" key="9">
    <source>
        <dbReference type="Proteomes" id="UP000593735"/>
    </source>
</evidence>
<feature type="binding site" evidence="7">
    <location>
        <position position="90"/>
    </location>
    <ligand>
        <name>Zn(2+)</name>
        <dbReference type="ChEBI" id="CHEBI:29105"/>
    </ligand>
</feature>
<dbReference type="GO" id="GO:0005829">
    <property type="term" value="C:cytosol"/>
    <property type="evidence" value="ECO:0007669"/>
    <property type="project" value="TreeGrafter"/>
</dbReference>
<dbReference type="InterPro" id="IPR036388">
    <property type="entry name" value="WH-like_DNA-bd_sf"/>
</dbReference>
<evidence type="ECO:0000256" key="4">
    <source>
        <dbReference type="ARBA" id="ARBA00023015"/>
    </source>
</evidence>
<dbReference type="GO" id="GO:0000976">
    <property type="term" value="F:transcription cis-regulatory region binding"/>
    <property type="evidence" value="ECO:0007669"/>
    <property type="project" value="TreeGrafter"/>
</dbReference>
<dbReference type="KEGG" id="tio:INP52_01070"/>
<dbReference type="GO" id="GO:0003700">
    <property type="term" value="F:DNA-binding transcription factor activity"/>
    <property type="evidence" value="ECO:0007669"/>
    <property type="project" value="InterPro"/>
</dbReference>
<dbReference type="CDD" id="cd07153">
    <property type="entry name" value="Fur_like"/>
    <property type="match status" value="1"/>
</dbReference>
<dbReference type="RefSeq" id="WP_194371639.1">
    <property type="nucleotide sequence ID" value="NZ_CP063767.1"/>
</dbReference>
<keyword evidence="9" id="KW-1185">Reference proteome</keyword>
<keyword evidence="4" id="KW-0805">Transcription regulation</keyword>
<dbReference type="GO" id="GO:1900376">
    <property type="term" value="P:regulation of secondary metabolite biosynthetic process"/>
    <property type="evidence" value="ECO:0007669"/>
    <property type="project" value="TreeGrafter"/>
</dbReference>
<evidence type="ECO:0000256" key="7">
    <source>
        <dbReference type="PIRSR" id="PIRSR602481-1"/>
    </source>
</evidence>
<comment type="cofactor">
    <cofactor evidence="7">
        <name>Zn(2+)</name>
        <dbReference type="ChEBI" id="CHEBI:29105"/>
    </cofactor>
    <text evidence="7">Binds 1 zinc ion per subunit.</text>
</comment>
<dbReference type="Gene3D" id="1.10.10.10">
    <property type="entry name" value="Winged helix-like DNA-binding domain superfamily/Winged helix DNA-binding domain"/>
    <property type="match status" value="1"/>
</dbReference>
<dbReference type="Proteomes" id="UP000593735">
    <property type="component" value="Chromosome"/>
</dbReference>
<dbReference type="GO" id="GO:0045892">
    <property type="term" value="P:negative regulation of DNA-templated transcription"/>
    <property type="evidence" value="ECO:0007669"/>
    <property type="project" value="TreeGrafter"/>
</dbReference>
<dbReference type="PANTHER" id="PTHR33202:SF6">
    <property type="entry name" value="ZINC UPTAKE REGULATION PROTEIN"/>
    <property type="match status" value="1"/>
</dbReference>
<dbReference type="InterPro" id="IPR002481">
    <property type="entry name" value="FUR"/>
</dbReference>
<reference evidence="8 9" key="1">
    <citation type="submission" date="2020-10" db="EMBL/GenBank/DDBJ databases">
        <title>Olsenella immobilis sp.nov., isolated from the mud in a fermentation cellar used for the production of Chinese strong-flavoured liquor.</title>
        <authorList>
            <person name="Lu L."/>
        </authorList>
    </citation>
    <scope>NUCLEOTIDE SEQUENCE [LARGE SCALE GENOMIC DNA]</scope>
    <source>
        <strain evidence="8 9">LZLJ-2</strain>
    </source>
</reference>
<dbReference type="EMBL" id="CP063767">
    <property type="protein sequence ID" value="QOY60842.1"/>
    <property type="molecule type" value="Genomic_DNA"/>
</dbReference>
<feature type="binding site" evidence="7">
    <location>
        <position position="130"/>
    </location>
    <ligand>
        <name>Zn(2+)</name>
        <dbReference type="ChEBI" id="CHEBI:29105"/>
    </ligand>
</feature>
<gene>
    <name evidence="8" type="ORF">INP52_01070</name>
</gene>
<keyword evidence="7" id="KW-0479">Metal-binding</keyword>
<keyword evidence="5" id="KW-0238">DNA-binding</keyword>
<name>A0A7S7RUV9_9ACTN</name>
<dbReference type="InterPro" id="IPR036390">
    <property type="entry name" value="WH_DNA-bd_sf"/>
</dbReference>
<dbReference type="SUPFAM" id="SSF46785">
    <property type="entry name" value="Winged helix' DNA-binding domain"/>
    <property type="match status" value="1"/>
</dbReference>
<evidence type="ECO:0000313" key="8">
    <source>
        <dbReference type="EMBL" id="QOY60842.1"/>
    </source>
</evidence>
<evidence type="ECO:0000256" key="5">
    <source>
        <dbReference type="ARBA" id="ARBA00023125"/>
    </source>
</evidence>
<keyword evidence="6" id="KW-0804">Transcription</keyword>
<dbReference type="PANTHER" id="PTHR33202">
    <property type="entry name" value="ZINC UPTAKE REGULATION PROTEIN"/>
    <property type="match status" value="1"/>
</dbReference>